<organism evidence="1 2">
    <name type="scientific">Candidatus Coprovicinus avistercoris</name>
    <dbReference type="NCBI Taxonomy" id="2840754"/>
    <lineage>
        <taxon>Bacteria</taxon>
        <taxon>Bacillati</taxon>
        <taxon>Actinomycetota</taxon>
        <taxon>Coriobacteriia</taxon>
        <taxon>Coriobacteriales</taxon>
        <taxon>Coriobacteriaceae</taxon>
        <taxon>Coriobacteriaceae incertae sedis</taxon>
        <taxon>Candidatus Coprovicinus</taxon>
    </lineage>
</organism>
<comment type="caution">
    <text evidence="1">The sequence shown here is derived from an EMBL/GenBank/DDBJ whole genome shotgun (WGS) entry which is preliminary data.</text>
</comment>
<gene>
    <name evidence="1" type="ORF">IAD17_07640</name>
</gene>
<dbReference type="Gene3D" id="1.20.1270.240">
    <property type="match status" value="1"/>
</dbReference>
<dbReference type="PANTHER" id="PTHR12149">
    <property type="entry name" value="FRUCTOSAMINE 3 KINASE-RELATED PROTEIN"/>
    <property type="match status" value="1"/>
</dbReference>
<dbReference type="SUPFAM" id="SSF56112">
    <property type="entry name" value="Protein kinase-like (PK-like)"/>
    <property type="match status" value="1"/>
</dbReference>
<reference evidence="1" key="1">
    <citation type="submission" date="2020-10" db="EMBL/GenBank/DDBJ databases">
        <authorList>
            <person name="Gilroy R."/>
        </authorList>
    </citation>
    <scope>NUCLEOTIDE SEQUENCE</scope>
    <source>
        <strain evidence="1">ChiHjej12B11-29160</strain>
    </source>
</reference>
<dbReference type="InterPro" id="IPR011009">
    <property type="entry name" value="Kinase-like_dom_sf"/>
</dbReference>
<keyword evidence="1" id="KW-0418">Kinase</keyword>
<accession>A0A9D1HYN2</accession>
<proteinExistence type="predicted"/>
<reference evidence="1" key="2">
    <citation type="journal article" date="2021" name="PeerJ">
        <title>Extensive microbial diversity within the chicken gut microbiome revealed by metagenomics and culture.</title>
        <authorList>
            <person name="Gilroy R."/>
            <person name="Ravi A."/>
            <person name="Getino M."/>
            <person name="Pursley I."/>
            <person name="Horton D.L."/>
            <person name="Alikhan N.F."/>
            <person name="Baker D."/>
            <person name="Gharbi K."/>
            <person name="Hall N."/>
            <person name="Watson M."/>
            <person name="Adriaenssens E.M."/>
            <person name="Foster-Nyarko E."/>
            <person name="Jarju S."/>
            <person name="Secka A."/>
            <person name="Antonio M."/>
            <person name="Oren A."/>
            <person name="Chaudhuri R.R."/>
            <person name="La Ragione R."/>
            <person name="Hildebrand F."/>
            <person name="Pallen M.J."/>
        </authorList>
    </citation>
    <scope>NUCLEOTIDE SEQUENCE</scope>
    <source>
        <strain evidence="1">ChiHjej12B11-29160</strain>
    </source>
</reference>
<dbReference type="Proteomes" id="UP000824078">
    <property type="component" value="Unassembled WGS sequence"/>
</dbReference>
<dbReference type="GO" id="GO:0016301">
    <property type="term" value="F:kinase activity"/>
    <property type="evidence" value="ECO:0007669"/>
    <property type="project" value="UniProtKB-KW"/>
</dbReference>
<dbReference type="AlphaFoldDB" id="A0A9D1HYN2"/>
<dbReference type="InterPro" id="IPR016477">
    <property type="entry name" value="Fructo-/Ketosamine-3-kinase"/>
</dbReference>
<evidence type="ECO:0000313" key="2">
    <source>
        <dbReference type="Proteomes" id="UP000824078"/>
    </source>
</evidence>
<keyword evidence="1" id="KW-0808">Transferase</keyword>
<dbReference type="EMBL" id="DVMQ01000019">
    <property type="protein sequence ID" value="HIU24779.1"/>
    <property type="molecule type" value="Genomic_DNA"/>
</dbReference>
<dbReference type="PANTHER" id="PTHR12149:SF8">
    <property type="entry name" value="PROTEIN-RIBULOSAMINE 3-KINASE"/>
    <property type="match status" value="1"/>
</dbReference>
<dbReference type="Pfam" id="PF03881">
    <property type="entry name" value="Fructosamin_kin"/>
    <property type="match status" value="1"/>
</dbReference>
<evidence type="ECO:0000313" key="1">
    <source>
        <dbReference type="EMBL" id="HIU24779.1"/>
    </source>
</evidence>
<sequence length="334" mass="36558">MNKTFKKHGGFNEDLRGEAAALAWLKEAEQQGGLPAVTVISSSQDTLIEEQIVTTVPTAQAARKAGRALAITHAAGAGWYGCPPPDWHGNGYVISGVCTPVVSQENSYTSWGAFFAHERLEPYMKYARDRQVLQASHIKILERICTRLDRGDFDTPQPLLVEQAPTNSNIACARIHGDLWAGNLLWDANPTNPIGAILIDPMAHGGHAETDLAMLALFGCAYLKEFIEGYESISPLARWLARTNCSPPIIATAFALCSFRQCLCIQNNARCRAVHIIIAHKKGCSYTMSIPYSQRLLSIDYRSPKLIPRARASRTRSLLGSTYLSFPAILSSGT</sequence>
<name>A0A9D1HYN2_9ACTN</name>
<protein>
    <submittedName>
        <fullName evidence="1">Fructosamine kinase family protein</fullName>
    </submittedName>
</protein>
<dbReference type="Gene3D" id="1.10.510.10">
    <property type="entry name" value="Transferase(Phosphotransferase) domain 1"/>
    <property type="match status" value="1"/>
</dbReference>